<reference evidence="5 6" key="1">
    <citation type="journal article" date="2019" name="Int. J. Syst. Evol. Microbiol.">
        <title>The Global Catalogue of Microorganisms (GCM) 10K type strain sequencing project: providing services to taxonomists for standard genome sequencing and annotation.</title>
        <authorList>
            <consortium name="The Broad Institute Genomics Platform"/>
            <consortium name="The Broad Institute Genome Sequencing Center for Infectious Disease"/>
            <person name="Wu L."/>
            <person name="Ma J."/>
        </authorList>
    </citation>
    <scope>NUCLEOTIDE SEQUENCE [LARGE SCALE GENOMIC DNA]</scope>
    <source>
        <strain evidence="5 6">JCM 16009</strain>
    </source>
</reference>
<dbReference type="Pfam" id="PF14525">
    <property type="entry name" value="AraC_binding_2"/>
    <property type="match status" value="1"/>
</dbReference>
<proteinExistence type="predicted"/>
<name>A0ABN2NGT9_9PSEU</name>
<dbReference type="InterPro" id="IPR035418">
    <property type="entry name" value="AraC-bd_2"/>
</dbReference>
<dbReference type="PANTHER" id="PTHR46796:SF6">
    <property type="entry name" value="ARAC SUBFAMILY"/>
    <property type="match status" value="1"/>
</dbReference>
<feature type="domain" description="HTH araC/xylS-type" evidence="4">
    <location>
        <begin position="196"/>
        <end position="293"/>
    </location>
</feature>
<keyword evidence="1" id="KW-0805">Transcription regulation</keyword>
<accession>A0ABN2NGT9</accession>
<evidence type="ECO:0000259" key="4">
    <source>
        <dbReference type="PROSITE" id="PS01124"/>
    </source>
</evidence>
<dbReference type="EMBL" id="BAAAQK010000022">
    <property type="protein sequence ID" value="GAA1867427.1"/>
    <property type="molecule type" value="Genomic_DNA"/>
</dbReference>
<comment type="caution">
    <text evidence="5">The sequence shown here is derived from an EMBL/GenBank/DDBJ whole genome shotgun (WGS) entry which is preliminary data.</text>
</comment>
<dbReference type="Pfam" id="PF12833">
    <property type="entry name" value="HTH_18"/>
    <property type="match status" value="1"/>
</dbReference>
<dbReference type="SUPFAM" id="SSF46689">
    <property type="entry name" value="Homeodomain-like"/>
    <property type="match status" value="1"/>
</dbReference>
<evidence type="ECO:0000256" key="3">
    <source>
        <dbReference type="ARBA" id="ARBA00023163"/>
    </source>
</evidence>
<dbReference type="InterPro" id="IPR018060">
    <property type="entry name" value="HTH_AraC"/>
</dbReference>
<dbReference type="PROSITE" id="PS01124">
    <property type="entry name" value="HTH_ARAC_FAMILY_2"/>
    <property type="match status" value="1"/>
</dbReference>
<dbReference type="Gene3D" id="1.10.10.60">
    <property type="entry name" value="Homeodomain-like"/>
    <property type="match status" value="1"/>
</dbReference>
<dbReference type="RefSeq" id="WP_344423170.1">
    <property type="nucleotide sequence ID" value="NZ_BAAAQK010000022.1"/>
</dbReference>
<keyword evidence="6" id="KW-1185">Reference proteome</keyword>
<dbReference type="PRINTS" id="PR00032">
    <property type="entry name" value="HTHARAC"/>
</dbReference>
<evidence type="ECO:0000313" key="5">
    <source>
        <dbReference type="EMBL" id="GAA1867427.1"/>
    </source>
</evidence>
<keyword evidence="2" id="KW-0238">DNA-binding</keyword>
<evidence type="ECO:0000313" key="6">
    <source>
        <dbReference type="Proteomes" id="UP001500449"/>
    </source>
</evidence>
<dbReference type="PROSITE" id="PS00041">
    <property type="entry name" value="HTH_ARAC_FAMILY_1"/>
    <property type="match status" value="1"/>
</dbReference>
<dbReference type="InterPro" id="IPR009057">
    <property type="entry name" value="Homeodomain-like_sf"/>
</dbReference>
<keyword evidence="3" id="KW-0804">Transcription</keyword>
<sequence length="296" mass="32451">MYQVETVTTRHAPAAARAELWSATVTAFQGEHRFAYPVPERFDATATRQRSDRYQLVTWHIEQEQTISRTRGGDDLHRLLFPLSGTADLRLGGEDHRLTPADAVLLGPDGGFTLRMPPGSRGLVATLSRTELPAGHRLLDLARAPGRVLALMLTTLVDDRAALDRRGFDAVCGQAAELARLVVDDRDAVPEQDLAAQIRLVVRRHAADPDLTGAAVARRVGWSLRQVQAVLHREGTSPSALIREARLDLARDLLAHPGTITAIARASGFHSIDAFEKAFRRATGATPTEYRHHPTP</sequence>
<evidence type="ECO:0000256" key="2">
    <source>
        <dbReference type="ARBA" id="ARBA00023125"/>
    </source>
</evidence>
<dbReference type="Proteomes" id="UP001500449">
    <property type="component" value="Unassembled WGS sequence"/>
</dbReference>
<dbReference type="InterPro" id="IPR020449">
    <property type="entry name" value="Tscrpt_reg_AraC-type_HTH"/>
</dbReference>
<dbReference type="SMART" id="SM00342">
    <property type="entry name" value="HTH_ARAC"/>
    <property type="match status" value="1"/>
</dbReference>
<gene>
    <name evidence="5" type="ORF">GCM10009836_54800</name>
</gene>
<organism evidence="5 6">
    <name type="scientific">Pseudonocardia ailaonensis</name>
    <dbReference type="NCBI Taxonomy" id="367279"/>
    <lineage>
        <taxon>Bacteria</taxon>
        <taxon>Bacillati</taxon>
        <taxon>Actinomycetota</taxon>
        <taxon>Actinomycetes</taxon>
        <taxon>Pseudonocardiales</taxon>
        <taxon>Pseudonocardiaceae</taxon>
        <taxon>Pseudonocardia</taxon>
    </lineage>
</organism>
<dbReference type="InterPro" id="IPR018062">
    <property type="entry name" value="HTH_AraC-typ_CS"/>
</dbReference>
<dbReference type="PANTHER" id="PTHR46796">
    <property type="entry name" value="HTH-TYPE TRANSCRIPTIONAL ACTIVATOR RHAS-RELATED"/>
    <property type="match status" value="1"/>
</dbReference>
<dbReference type="InterPro" id="IPR050204">
    <property type="entry name" value="AraC_XylS_family_regulators"/>
</dbReference>
<evidence type="ECO:0000256" key="1">
    <source>
        <dbReference type="ARBA" id="ARBA00023015"/>
    </source>
</evidence>
<protein>
    <recommendedName>
        <fullName evidence="4">HTH araC/xylS-type domain-containing protein</fullName>
    </recommendedName>
</protein>